<dbReference type="Gene3D" id="3.30.43.10">
    <property type="entry name" value="Uridine Diphospho-n-acetylenolpyruvylglucosamine Reductase, domain 2"/>
    <property type="match status" value="1"/>
</dbReference>
<evidence type="ECO:0000256" key="5">
    <source>
        <dbReference type="SAM" id="SignalP"/>
    </source>
</evidence>
<dbReference type="InterPro" id="IPR016169">
    <property type="entry name" value="FAD-bd_PCMH_sub2"/>
</dbReference>
<comment type="caution">
    <text evidence="7">The sequence shown here is derived from an EMBL/GenBank/DDBJ whole genome shotgun (WGS) entry which is preliminary data.</text>
</comment>
<evidence type="ECO:0000256" key="4">
    <source>
        <dbReference type="ARBA" id="ARBA00023002"/>
    </source>
</evidence>
<evidence type="ECO:0000313" key="8">
    <source>
        <dbReference type="Proteomes" id="UP001265746"/>
    </source>
</evidence>
<dbReference type="InterPro" id="IPR006094">
    <property type="entry name" value="Oxid_FAD_bind_N"/>
</dbReference>
<dbReference type="InterPro" id="IPR016167">
    <property type="entry name" value="FAD-bd_PCMH_sub1"/>
</dbReference>
<evidence type="ECO:0000256" key="3">
    <source>
        <dbReference type="ARBA" id="ARBA00022827"/>
    </source>
</evidence>
<keyword evidence="5" id="KW-0732">Signal</keyword>
<sequence length="517" mass="55496">MRFLSVIIGLVLGVSSRSLDALAYSAPEERTIDACNALFSLLPDDVVYPNSTAYITENTYWSNRQGEVKPACFVTPRSTANVSAIVKSLISLQAPFSVKAGGHTAFAGGSNVDQGVTIDLLKMADILVSDDSQTVSVGPGSRWIQVTETLDPLGLAVVGGRVSDVGVSGLLLGGGISYFSGFRGWACDNVQNYEVVLSSGEVVNASPTENNDLFWALRGGGGSNFGIVTRFDLDVFPQGKLWANDILYPGALNTTLIPIFTNLTINGLPEDPQAHTYFIMTYYPEAGGFVTAVSMYHATPPAANTTPAVFAPLKSPPGILSDTTTVENVSTALLAINQPYGDRQTWWDTSVLVTGSDLLTNIVPLWEEVVATFLSAAAENAGPNGTASSVTPYLVFQPIPMNVLMAMQKNGGNALGLETSDGPVMLVQLTITWDDAALDDVIESESSNLIKKVEAMAAERDELKGFVYMNYAGSTQEVLKRYGPENYERLRDVAGKYDPEGLLQQFWKGYFQLEGVQ</sequence>
<protein>
    <recommendedName>
        <fullName evidence="6">FAD-binding PCMH-type domain-containing protein</fullName>
    </recommendedName>
</protein>
<evidence type="ECO:0000259" key="6">
    <source>
        <dbReference type="PROSITE" id="PS51387"/>
    </source>
</evidence>
<proteinExistence type="inferred from homology"/>
<dbReference type="Gene3D" id="3.40.462.20">
    <property type="match status" value="1"/>
</dbReference>
<feature type="chain" id="PRO_5042148119" description="FAD-binding PCMH-type domain-containing protein" evidence="5">
    <location>
        <begin position="17"/>
        <end position="517"/>
    </location>
</feature>
<dbReference type="Proteomes" id="UP001265746">
    <property type="component" value="Unassembled WGS sequence"/>
</dbReference>
<dbReference type="GO" id="GO:0071949">
    <property type="term" value="F:FAD binding"/>
    <property type="evidence" value="ECO:0007669"/>
    <property type="project" value="InterPro"/>
</dbReference>
<dbReference type="PROSITE" id="PS51387">
    <property type="entry name" value="FAD_PCMH"/>
    <property type="match status" value="1"/>
</dbReference>
<keyword evidence="8" id="KW-1185">Reference proteome</keyword>
<dbReference type="PANTHER" id="PTHR42973">
    <property type="entry name" value="BINDING OXIDOREDUCTASE, PUTATIVE (AFU_ORTHOLOGUE AFUA_1G17690)-RELATED"/>
    <property type="match status" value="1"/>
</dbReference>
<dbReference type="Gene3D" id="3.30.465.10">
    <property type="match status" value="1"/>
</dbReference>
<keyword evidence="3" id="KW-0274">FAD</keyword>
<keyword evidence="4" id="KW-0560">Oxidoreductase</keyword>
<gene>
    <name evidence="7" type="ORF">N8I77_012461</name>
</gene>
<name>A0AAD9S5M7_PHOAM</name>
<dbReference type="AlphaFoldDB" id="A0AAD9S5M7"/>
<dbReference type="InterPro" id="IPR050416">
    <property type="entry name" value="FAD-linked_Oxidoreductase"/>
</dbReference>
<feature type="signal peptide" evidence="5">
    <location>
        <begin position="1"/>
        <end position="16"/>
    </location>
</feature>
<accession>A0AAD9S5M7</accession>
<dbReference type="PANTHER" id="PTHR42973:SF54">
    <property type="entry name" value="FAD-BINDING PCMH-TYPE DOMAIN-CONTAINING PROTEIN"/>
    <property type="match status" value="1"/>
</dbReference>
<evidence type="ECO:0000256" key="2">
    <source>
        <dbReference type="ARBA" id="ARBA00022630"/>
    </source>
</evidence>
<evidence type="ECO:0000313" key="7">
    <source>
        <dbReference type="EMBL" id="KAK2597692.1"/>
    </source>
</evidence>
<dbReference type="SUPFAM" id="SSF56176">
    <property type="entry name" value="FAD-binding/transporter-associated domain-like"/>
    <property type="match status" value="1"/>
</dbReference>
<dbReference type="Pfam" id="PF01565">
    <property type="entry name" value="FAD_binding_4"/>
    <property type="match status" value="1"/>
</dbReference>
<feature type="domain" description="FAD-binding PCMH-type" evidence="6">
    <location>
        <begin position="66"/>
        <end position="238"/>
    </location>
</feature>
<dbReference type="InterPro" id="IPR036318">
    <property type="entry name" value="FAD-bd_PCMH-like_sf"/>
</dbReference>
<organism evidence="7 8">
    <name type="scientific">Phomopsis amygdali</name>
    <name type="common">Fusicoccum amygdali</name>
    <dbReference type="NCBI Taxonomy" id="1214568"/>
    <lineage>
        <taxon>Eukaryota</taxon>
        <taxon>Fungi</taxon>
        <taxon>Dikarya</taxon>
        <taxon>Ascomycota</taxon>
        <taxon>Pezizomycotina</taxon>
        <taxon>Sordariomycetes</taxon>
        <taxon>Sordariomycetidae</taxon>
        <taxon>Diaporthales</taxon>
        <taxon>Diaporthaceae</taxon>
        <taxon>Diaporthe</taxon>
    </lineage>
</organism>
<keyword evidence="2" id="KW-0285">Flavoprotein</keyword>
<dbReference type="GO" id="GO:0016491">
    <property type="term" value="F:oxidoreductase activity"/>
    <property type="evidence" value="ECO:0007669"/>
    <property type="project" value="UniProtKB-KW"/>
</dbReference>
<evidence type="ECO:0000256" key="1">
    <source>
        <dbReference type="ARBA" id="ARBA00005466"/>
    </source>
</evidence>
<dbReference type="InterPro" id="IPR016166">
    <property type="entry name" value="FAD-bd_PCMH"/>
</dbReference>
<dbReference type="EMBL" id="JAUJFL010000009">
    <property type="protein sequence ID" value="KAK2597692.1"/>
    <property type="molecule type" value="Genomic_DNA"/>
</dbReference>
<reference evidence="7" key="1">
    <citation type="submission" date="2023-06" db="EMBL/GenBank/DDBJ databases">
        <authorList>
            <person name="Noh H."/>
        </authorList>
    </citation>
    <scope>NUCLEOTIDE SEQUENCE</scope>
    <source>
        <strain evidence="7">DUCC20226</strain>
    </source>
</reference>
<comment type="similarity">
    <text evidence="1">Belongs to the oxygen-dependent FAD-linked oxidoreductase family.</text>
</comment>